<evidence type="ECO:0000313" key="1">
    <source>
        <dbReference type="EMBL" id="GAI44556.1"/>
    </source>
</evidence>
<dbReference type="EMBL" id="BARV01025461">
    <property type="protein sequence ID" value="GAI44556.1"/>
    <property type="molecule type" value="Genomic_DNA"/>
</dbReference>
<gene>
    <name evidence="1" type="ORF">S06H3_41335</name>
</gene>
<protein>
    <submittedName>
        <fullName evidence="1">Uncharacterized protein</fullName>
    </submittedName>
</protein>
<organism evidence="1">
    <name type="scientific">marine sediment metagenome</name>
    <dbReference type="NCBI Taxonomy" id="412755"/>
    <lineage>
        <taxon>unclassified sequences</taxon>
        <taxon>metagenomes</taxon>
        <taxon>ecological metagenomes</taxon>
    </lineage>
</organism>
<comment type="caution">
    <text evidence="1">The sequence shown here is derived from an EMBL/GenBank/DDBJ whole genome shotgun (WGS) entry which is preliminary data.</text>
</comment>
<reference evidence="1" key="1">
    <citation type="journal article" date="2014" name="Front. Microbiol.">
        <title>High frequency of phylogenetically diverse reductive dehalogenase-homologous genes in deep subseafloor sedimentary metagenomes.</title>
        <authorList>
            <person name="Kawai M."/>
            <person name="Futagami T."/>
            <person name="Toyoda A."/>
            <person name="Takaki Y."/>
            <person name="Nishi S."/>
            <person name="Hori S."/>
            <person name="Arai W."/>
            <person name="Tsubouchi T."/>
            <person name="Morono Y."/>
            <person name="Uchiyama I."/>
            <person name="Ito T."/>
            <person name="Fujiyama A."/>
            <person name="Inagaki F."/>
            <person name="Takami H."/>
        </authorList>
    </citation>
    <scope>NUCLEOTIDE SEQUENCE</scope>
    <source>
        <strain evidence="1">Expedition CK06-06</strain>
    </source>
</reference>
<sequence>MLSHLVGSIICMIVILNQAPTEPTATEFFPVEKWNYKQAGRRDPFVPLLGLDLGKGGKASHLSVENLTLIGILWGDKGYYGLVKDGLNKLK</sequence>
<accession>X1PPY6</accession>
<proteinExistence type="predicted"/>
<dbReference type="AlphaFoldDB" id="X1PPY6"/>
<name>X1PPY6_9ZZZZ</name>
<feature type="non-terminal residue" evidence="1">
    <location>
        <position position="91"/>
    </location>
</feature>